<evidence type="ECO:0000313" key="1">
    <source>
        <dbReference type="EMBL" id="OFC41346.1"/>
    </source>
</evidence>
<proteinExistence type="predicted"/>
<gene>
    <name evidence="1" type="ORF">BAE30_16045</name>
</gene>
<organism evidence="1 2">
    <name type="scientific">Acidithiobacillus caldus</name>
    <dbReference type="NCBI Taxonomy" id="33059"/>
    <lineage>
        <taxon>Bacteria</taxon>
        <taxon>Pseudomonadati</taxon>
        <taxon>Pseudomonadota</taxon>
        <taxon>Acidithiobacillia</taxon>
        <taxon>Acidithiobacillales</taxon>
        <taxon>Acidithiobacillaceae</taxon>
        <taxon>Acidithiobacillus</taxon>
    </lineage>
</organism>
<name>A0A1E7YS35_9PROT</name>
<protein>
    <submittedName>
        <fullName evidence="1">Uncharacterized protein</fullName>
    </submittedName>
</protein>
<dbReference type="AlphaFoldDB" id="A0A1E7YS35"/>
<evidence type="ECO:0000313" key="2">
    <source>
        <dbReference type="Proteomes" id="UP000175707"/>
    </source>
</evidence>
<accession>A0A1E7YS35</accession>
<dbReference type="Proteomes" id="UP000175707">
    <property type="component" value="Unassembled WGS sequence"/>
</dbReference>
<reference evidence="1 2" key="1">
    <citation type="submission" date="2016-06" db="EMBL/GenBank/DDBJ databases">
        <title>Gene turnover analysis identifies the evolutionary adaptation of the extremophile Acidithiobacillus caldus.</title>
        <authorList>
            <person name="Zhang X."/>
        </authorList>
    </citation>
    <scope>NUCLEOTIDE SEQUENCE [LARGE SCALE GENOMIC DNA]</scope>
    <source>
        <strain evidence="1 2">S1</strain>
    </source>
</reference>
<dbReference type="EMBL" id="LZYH01001099">
    <property type="protein sequence ID" value="OFC41346.1"/>
    <property type="molecule type" value="Genomic_DNA"/>
</dbReference>
<sequence>MLIHNTVVGAFIANNEETKRFMASVKAEAGDSWKSGYDPDRAKTLVAKLKAANLFYRYKLQGKILWVETRETTSQGGTHRKVWIAIGAEDKYDILSLDIGTELCERLLPKLGAAVATLDPAAEVSLSAFPIQEERNGQMFWNFQPSLKSGDVEIKASKPHFQLANEKVKAAIEGLKTAGITDPNVIKATRKSAKEAYFWDLAQMIAAYCAEHGRAQKTAA</sequence>
<comment type="caution">
    <text evidence="1">The sequence shown here is derived from an EMBL/GenBank/DDBJ whole genome shotgun (WGS) entry which is preliminary data.</text>
</comment>